<reference evidence="4" key="1">
    <citation type="submission" date="2025-08" db="UniProtKB">
        <authorList>
            <consortium name="Ensembl"/>
        </authorList>
    </citation>
    <scope>IDENTIFICATION</scope>
</reference>
<dbReference type="SUPFAM" id="SSF48726">
    <property type="entry name" value="Immunoglobulin"/>
    <property type="match status" value="1"/>
</dbReference>
<name>A0A7M4EW00_CROPO</name>
<dbReference type="InterPro" id="IPR007110">
    <property type="entry name" value="Ig-like_dom"/>
</dbReference>
<dbReference type="InterPro" id="IPR013106">
    <property type="entry name" value="Ig_V-set"/>
</dbReference>
<dbReference type="Ensembl" id="ENSCPRT00005018406.1">
    <property type="protein sequence ID" value="ENSCPRP00005015706.1"/>
    <property type="gene ID" value="ENSCPRG00005010992.1"/>
</dbReference>
<feature type="domain" description="Ig-like" evidence="3">
    <location>
        <begin position="9"/>
        <end position="123"/>
    </location>
</feature>
<dbReference type="PROSITE" id="PS50835">
    <property type="entry name" value="IG_LIKE"/>
    <property type="match status" value="1"/>
</dbReference>
<evidence type="ECO:0000259" key="3">
    <source>
        <dbReference type="PROSITE" id="PS50835"/>
    </source>
</evidence>
<dbReference type="PANTHER" id="PTHR19256">
    <property type="entry name" value="T-CELL RECEPTOR GAMMA CHAIN"/>
    <property type="match status" value="1"/>
</dbReference>
<evidence type="ECO:0000256" key="2">
    <source>
        <dbReference type="ARBA" id="ARBA00023319"/>
    </source>
</evidence>
<accession>A0A7M4EW00</accession>
<evidence type="ECO:0000313" key="4">
    <source>
        <dbReference type="Ensembl" id="ENSCPRP00005015706.1"/>
    </source>
</evidence>
<protein>
    <recommendedName>
        <fullName evidence="3">Ig-like domain-containing protein</fullName>
    </recommendedName>
</protein>
<evidence type="ECO:0000313" key="5">
    <source>
        <dbReference type="Proteomes" id="UP000594220"/>
    </source>
</evidence>
<reference evidence="4" key="2">
    <citation type="submission" date="2025-09" db="UniProtKB">
        <authorList>
            <consortium name="Ensembl"/>
        </authorList>
    </citation>
    <scope>IDENTIFICATION</scope>
</reference>
<keyword evidence="1" id="KW-0675">Receptor</keyword>
<proteinExistence type="predicted"/>
<keyword evidence="5" id="KW-1185">Reference proteome</keyword>
<dbReference type="OMA" id="RIECHAT"/>
<dbReference type="Pfam" id="PF07686">
    <property type="entry name" value="V-set"/>
    <property type="match status" value="1"/>
</dbReference>
<dbReference type="InterPro" id="IPR036179">
    <property type="entry name" value="Ig-like_dom_sf"/>
</dbReference>
<evidence type="ECO:0000256" key="1">
    <source>
        <dbReference type="ARBA" id="ARBA00023170"/>
    </source>
</evidence>
<dbReference type="GeneTree" id="ENSGT00940000153143"/>
<dbReference type="SMART" id="SM00406">
    <property type="entry name" value="IGv"/>
    <property type="match status" value="1"/>
</dbReference>
<dbReference type="PANTHER" id="PTHR19256:SF44">
    <property type="entry name" value="T CELL RECEPTOR GAMMA VARIABLE 9"/>
    <property type="match status" value="1"/>
</dbReference>
<dbReference type="InterPro" id="IPR051117">
    <property type="entry name" value="TRG_var/const_region"/>
</dbReference>
<sequence>MGTVNMWTPILLSNYGDVHRLGLLKQTQLSITKAESKTIRIECHATVSDFGNAYIHWYRQKPGAPPERILYFSSQLHLDSDSDKEKFNAEKKIDKSLCILTIRRIASSDAATYYCQNTGTGKQ</sequence>
<keyword evidence="2" id="KW-0393">Immunoglobulin domain</keyword>
<dbReference type="Gene3D" id="2.60.40.10">
    <property type="entry name" value="Immunoglobulins"/>
    <property type="match status" value="1"/>
</dbReference>
<organism evidence="4 5">
    <name type="scientific">Crocodylus porosus</name>
    <name type="common">Saltwater crocodile</name>
    <name type="synonym">Estuarine crocodile</name>
    <dbReference type="NCBI Taxonomy" id="8502"/>
    <lineage>
        <taxon>Eukaryota</taxon>
        <taxon>Metazoa</taxon>
        <taxon>Chordata</taxon>
        <taxon>Craniata</taxon>
        <taxon>Vertebrata</taxon>
        <taxon>Euteleostomi</taxon>
        <taxon>Archelosauria</taxon>
        <taxon>Archosauria</taxon>
        <taxon>Crocodylia</taxon>
        <taxon>Longirostres</taxon>
        <taxon>Crocodylidae</taxon>
        <taxon>Crocodylus</taxon>
    </lineage>
</organism>
<dbReference type="InterPro" id="IPR013783">
    <property type="entry name" value="Ig-like_fold"/>
</dbReference>
<dbReference type="Proteomes" id="UP000594220">
    <property type="component" value="Unplaced"/>
</dbReference>
<dbReference type="AlphaFoldDB" id="A0A7M4EW00"/>